<proteinExistence type="inferred from homology"/>
<dbReference type="Proteomes" id="UP000051497">
    <property type="component" value="Unassembled WGS sequence"/>
</dbReference>
<reference evidence="3" key="2">
    <citation type="journal article" date="2016" name="Genome Announc.">
        <title>Draft Genome Sequences of Two Novel Amoeba-Resistant Intranuclear Bacteria, 'Candidatus Berkiella cookevillensis' and 'Candidatus Berkiella aquae'.</title>
        <authorList>
            <person name="Mehari Y.T."/>
            <person name="Arivett B.A."/>
            <person name="Farone A.L."/>
            <person name="Gunderson J.H."/>
            <person name="Farone M.B."/>
        </authorList>
    </citation>
    <scope>NUCLEOTIDE SEQUENCE</scope>
    <source>
        <strain evidence="3">HT99</strain>
    </source>
</reference>
<sequence length="294" mass="33840">MSSSANHLQKKFPYLGFGLGLRTPHYVDILETNPAIDWFEILTENYLVPGGKPLYYLDQIKERYPVVMHGVSMSLGSTQDLDWDYLKQVKNLAKRINARWISDHVCWTGVHRTNMHDLLPLPYTNECIEHIVNRIKQVQDFLEQPMLIENVSSYLTYTHSAMTEWEFLREITEQADCYLLLDVNNIYVSSFNHHFDPEDYLKGIPLNRPKQIHLAGHSNNGDHIVDTHDASVIDPVWKLYGSALQRFGQISTMIERDDHIPPLDELVAELAKAKHIAEKVHFPHSTALAELTGV</sequence>
<dbReference type="HAMAP" id="MF_00697">
    <property type="entry name" value="UPF0276"/>
    <property type="match status" value="1"/>
</dbReference>
<dbReference type="InterPro" id="IPR036237">
    <property type="entry name" value="Xyl_isomerase-like_sf"/>
</dbReference>
<dbReference type="PATRIC" id="fig|1590043.3.peg.1741"/>
<evidence type="ECO:0000313" key="3">
    <source>
        <dbReference type="EMBL" id="MCS5711183.1"/>
    </source>
</evidence>
<dbReference type="Gene3D" id="3.20.20.150">
    <property type="entry name" value="Divalent-metal-dependent TIM barrel enzymes"/>
    <property type="match status" value="1"/>
</dbReference>
<reference evidence="2" key="1">
    <citation type="submission" date="2015-09" db="EMBL/GenBank/DDBJ databases">
        <title>Draft Genome Sequences of Two Novel Amoeba-resistant Intranuclear Bacteria, Candidatus Berkiella cookevillensis and Candidatus Berkiella aquae.</title>
        <authorList>
            <person name="Mehari Y.T."/>
            <person name="Arivett B.A."/>
            <person name="Farone A.L."/>
            <person name="Gunderson J.H."/>
            <person name="Farone M.B."/>
        </authorList>
    </citation>
    <scope>NUCLEOTIDE SEQUENCE [LARGE SCALE GENOMIC DNA]</scope>
    <source>
        <strain evidence="2">HT99</strain>
    </source>
</reference>
<name>A0A0Q9YKC2_9GAMM</name>
<gene>
    <name evidence="3" type="ORF">HT99x_007040</name>
    <name evidence="2" type="ORF">HT99x_01705</name>
</gene>
<dbReference type="PANTHER" id="PTHR42194:SF1">
    <property type="entry name" value="UPF0276 PROTEIN HI_1600"/>
    <property type="match status" value="1"/>
</dbReference>
<protein>
    <recommendedName>
        <fullName evidence="1">UPF0276 protein HT99x_007040</fullName>
    </recommendedName>
</protein>
<dbReference type="Pfam" id="PF05114">
    <property type="entry name" value="MbnB_TglH_ChrH"/>
    <property type="match status" value="1"/>
</dbReference>
<dbReference type="STRING" id="295108.HT99x_01705"/>
<dbReference type="RefSeq" id="WP_075066332.1">
    <property type="nucleotide sequence ID" value="NZ_LKAJ02000001.1"/>
</dbReference>
<comment type="caution">
    <text evidence="2">The sequence shown here is derived from an EMBL/GenBank/DDBJ whole genome shotgun (WGS) entry which is preliminary data.</text>
</comment>
<reference evidence="3" key="3">
    <citation type="submission" date="2021-06" db="EMBL/GenBank/DDBJ databases">
        <title>Genomic Description and Analysis of Intracellular Bacteria, Candidatus Berkiella cookevillensis and Candidatus Berkiella aquae.</title>
        <authorList>
            <person name="Kidane D.T."/>
            <person name="Mehari Y.T."/>
            <person name="Rice F.C."/>
            <person name="Arivett B.A."/>
            <person name="Farone A.L."/>
            <person name="Berk S.G."/>
            <person name="Farone M.B."/>
        </authorList>
    </citation>
    <scope>NUCLEOTIDE SEQUENCE</scope>
    <source>
        <strain evidence="3">HT99</strain>
    </source>
</reference>
<dbReference type="SUPFAM" id="SSF51658">
    <property type="entry name" value="Xylose isomerase-like"/>
    <property type="match status" value="1"/>
</dbReference>
<keyword evidence="4" id="KW-1185">Reference proteome</keyword>
<comment type="similarity">
    <text evidence="1">Belongs to the UPF0276 family.</text>
</comment>
<accession>A0A0Q9YKC2</accession>
<dbReference type="AlphaFoldDB" id="A0A0Q9YKC2"/>
<dbReference type="NCBIfam" id="NF003818">
    <property type="entry name" value="PRK05409.1"/>
    <property type="match status" value="1"/>
</dbReference>
<dbReference type="InterPro" id="IPR007801">
    <property type="entry name" value="MbnB/TglH/ChrH"/>
</dbReference>
<evidence type="ECO:0000313" key="4">
    <source>
        <dbReference type="Proteomes" id="UP000051497"/>
    </source>
</evidence>
<dbReference type="OrthoDB" id="9763101at2"/>
<dbReference type="EMBL" id="LKAJ01000006">
    <property type="protein sequence ID" value="KRG21149.1"/>
    <property type="molecule type" value="Genomic_DNA"/>
</dbReference>
<organism evidence="2">
    <name type="scientific">Candidatus Berkiella aquae</name>
    <dbReference type="NCBI Taxonomy" id="295108"/>
    <lineage>
        <taxon>Bacteria</taxon>
        <taxon>Pseudomonadati</taxon>
        <taxon>Pseudomonadota</taxon>
        <taxon>Gammaproteobacteria</taxon>
        <taxon>Candidatus Berkiellales</taxon>
        <taxon>Candidatus Berkiellaceae</taxon>
        <taxon>Candidatus Berkiella</taxon>
    </lineage>
</organism>
<dbReference type="EMBL" id="LKAJ02000001">
    <property type="protein sequence ID" value="MCS5711183.1"/>
    <property type="molecule type" value="Genomic_DNA"/>
</dbReference>
<evidence type="ECO:0000256" key="1">
    <source>
        <dbReference type="HAMAP-Rule" id="MF_00697"/>
    </source>
</evidence>
<dbReference type="PANTHER" id="PTHR42194">
    <property type="entry name" value="UPF0276 PROTEIN HI_1600"/>
    <property type="match status" value="1"/>
</dbReference>
<evidence type="ECO:0000313" key="2">
    <source>
        <dbReference type="EMBL" id="KRG21149.1"/>
    </source>
</evidence>